<name>A0A9X2CWU6_9BACI</name>
<evidence type="ECO:0000256" key="1">
    <source>
        <dbReference type="ARBA" id="ARBA00023015"/>
    </source>
</evidence>
<dbReference type="PANTHER" id="PTHR43280">
    <property type="entry name" value="ARAC-FAMILY TRANSCRIPTIONAL REGULATOR"/>
    <property type="match status" value="1"/>
</dbReference>
<dbReference type="EMBL" id="JAKRYL010000037">
    <property type="protein sequence ID" value="MCL7749718.1"/>
    <property type="molecule type" value="Genomic_DNA"/>
</dbReference>
<accession>A0A9X2CWU6</accession>
<dbReference type="PROSITE" id="PS01124">
    <property type="entry name" value="HTH_ARAC_FAMILY_2"/>
    <property type="match status" value="1"/>
</dbReference>
<dbReference type="GO" id="GO:0043565">
    <property type="term" value="F:sequence-specific DNA binding"/>
    <property type="evidence" value="ECO:0007669"/>
    <property type="project" value="InterPro"/>
</dbReference>
<dbReference type="SUPFAM" id="SSF46689">
    <property type="entry name" value="Homeodomain-like"/>
    <property type="match status" value="2"/>
</dbReference>
<dbReference type="Proteomes" id="UP001139150">
    <property type="component" value="Unassembled WGS sequence"/>
</dbReference>
<dbReference type="InterPro" id="IPR018060">
    <property type="entry name" value="HTH_AraC"/>
</dbReference>
<evidence type="ECO:0000313" key="5">
    <source>
        <dbReference type="EMBL" id="MCL7749718.1"/>
    </source>
</evidence>
<reference evidence="5" key="1">
    <citation type="submission" date="2022-02" db="EMBL/GenBank/DDBJ databases">
        <title>Halalkalibacter sp. nov. isolated from Lonar Lake, India.</title>
        <authorList>
            <person name="Joshi A."/>
            <person name="Thite S."/>
            <person name="Lodha T."/>
        </authorList>
    </citation>
    <scope>NUCLEOTIDE SEQUENCE</scope>
    <source>
        <strain evidence="5">MEB205</strain>
    </source>
</reference>
<dbReference type="InterPro" id="IPR020449">
    <property type="entry name" value="Tscrpt_reg_AraC-type_HTH"/>
</dbReference>
<organism evidence="5 6">
    <name type="scientific">Halalkalibacter alkaliphilus</name>
    <dbReference type="NCBI Taxonomy" id="2917993"/>
    <lineage>
        <taxon>Bacteria</taxon>
        <taxon>Bacillati</taxon>
        <taxon>Bacillota</taxon>
        <taxon>Bacilli</taxon>
        <taxon>Bacillales</taxon>
        <taxon>Bacillaceae</taxon>
        <taxon>Halalkalibacter</taxon>
    </lineage>
</organism>
<keyword evidence="6" id="KW-1185">Reference proteome</keyword>
<dbReference type="AlphaFoldDB" id="A0A9X2CWU6"/>
<evidence type="ECO:0000256" key="3">
    <source>
        <dbReference type="ARBA" id="ARBA00023163"/>
    </source>
</evidence>
<dbReference type="GO" id="GO:0003700">
    <property type="term" value="F:DNA-binding transcription factor activity"/>
    <property type="evidence" value="ECO:0007669"/>
    <property type="project" value="InterPro"/>
</dbReference>
<dbReference type="InterPro" id="IPR009057">
    <property type="entry name" value="Homeodomain-like_sf"/>
</dbReference>
<feature type="domain" description="HTH araC/xylS-type" evidence="4">
    <location>
        <begin position="310"/>
        <end position="408"/>
    </location>
</feature>
<dbReference type="Pfam" id="PF12833">
    <property type="entry name" value="HTH_18"/>
    <property type="match status" value="1"/>
</dbReference>
<dbReference type="Gene3D" id="1.10.10.60">
    <property type="entry name" value="Homeodomain-like"/>
    <property type="match status" value="2"/>
</dbReference>
<dbReference type="PROSITE" id="PS00041">
    <property type="entry name" value="HTH_ARAC_FAMILY_1"/>
    <property type="match status" value="1"/>
</dbReference>
<keyword evidence="2" id="KW-0238">DNA-binding</keyword>
<evidence type="ECO:0000256" key="2">
    <source>
        <dbReference type="ARBA" id="ARBA00023125"/>
    </source>
</evidence>
<keyword evidence="3" id="KW-0804">Transcription</keyword>
<gene>
    <name evidence="5" type="ORF">MF646_21625</name>
</gene>
<evidence type="ECO:0000313" key="6">
    <source>
        <dbReference type="Proteomes" id="UP001139150"/>
    </source>
</evidence>
<dbReference type="PRINTS" id="PR00032">
    <property type="entry name" value="HTHARAC"/>
</dbReference>
<dbReference type="RefSeq" id="WP_250098574.1">
    <property type="nucleotide sequence ID" value="NZ_JAKRYL010000037.1"/>
</dbReference>
<keyword evidence="1" id="KW-0805">Transcription regulation</keyword>
<sequence length="412" mass="46735">MVVAFEADFSEVNKICNLLHSVTKMDVRFIENSGTAIVQLANLAVPAAIQNLNNDISAINEVLKKNASNSYYFYINSYGLEYIASGVWHDTFFYGAIMIGPFLSRLPSIDFISDIIANNNLPISERKQIHEFYQSLSVISSTDSNSIGDLIVNLCNHKHIDSQLITSEISKANISKEELRSNIADSKDVIEFRYHYEKKIMNSIAKGDKKEVERIAKESSSIFMISDRIPESPIRSLKNISLVLNTICRIAAERGGVHPVYVHTISEKFAILIERAPNLPHLKKLGLVMMTEYCELVHEYSTSKYSSIVKKAIDLIDLNIDKPLTLSEIAETIHVNSSHLSRQFKKDTDMTIIDFINKKRVEEAKLYLQRGNISVTEVAFMVGFNDLNYFSRVFKKFASTTPSQYMKEVQDF</sequence>
<dbReference type="SMART" id="SM00342">
    <property type="entry name" value="HTH_ARAC"/>
    <property type="match status" value="1"/>
</dbReference>
<protein>
    <submittedName>
        <fullName evidence="5">Helix-turn-helix domain-containing protein</fullName>
    </submittedName>
</protein>
<proteinExistence type="predicted"/>
<dbReference type="InterPro" id="IPR018062">
    <property type="entry name" value="HTH_AraC-typ_CS"/>
</dbReference>
<dbReference type="PANTHER" id="PTHR43280:SF28">
    <property type="entry name" value="HTH-TYPE TRANSCRIPTIONAL ACTIVATOR RHAS"/>
    <property type="match status" value="1"/>
</dbReference>
<evidence type="ECO:0000259" key="4">
    <source>
        <dbReference type="PROSITE" id="PS01124"/>
    </source>
</evidence>
<comment type="caution">
    <text evidence="5">The sequence shown here is derived from an EMBL/GenBank/DDBJ whole genome shotgun (WGS) entry which is preliminary data.</text>
</comment>